<sequence>MGVYNRFPQGENVHMLIMPVANGILPRPQGGTITGMFIIENGGQLLLDVGVGREILICPWIVEEQALYPIGVIVRIMNIWSQTAVDNNNVETPVLMAKLEGRGHARWYTMRTAGSYLYSNDIEYINLKKMRKEYPAISGAGWAPQGGYTEFRDKSDIPVTIYGSDLETGEQVSITANLGGLVELEQAHTIEHSVIRALTTYGLCTARTLVEAMGRETDELKKSVEFSIKHTMPEALGLTASGACGNPMTNLAQFYLAQEFVNNIEAGKSLNESIDKARRATMSQLTDDIGITMNQGIRVLQGLKKGMAHDDTVLKLETYKRVISRFPFEPWE</sequence>
<evidence type="ECO:0000313" key="1">
    <source>
        <dbReference type="EMBL" id="XFO64273.1"/>
    </source>
</evidence>
<keyword evidence="2" id="KW-1185">Reference proteome</keyword>
<accession>A0ABZ3IFZ3</accession>
<gene>
    <name evidence="1" type="ORF">SPSIL_003630</name>
</gene>
<proteinExistence type="predicted"/>
<protein>
    <submittedName>
        <fullName evidence="1">Uncharacterized protein</fullName>
    </submittedName>
</protein>
<dbReference type="EMBL" id="CP155573">
    <property type="protein sequence ID" value="XFO64273.1"/>
    <property type="molecule type" value="Genomic_DNA"/>
</dbReference>
<reference evidence="1" key="1">
    <citation type="submission" date="2024-05" db="EMBL/GenBank/DDBJ databases">
        <title>Isolation and characterization of Sporomusa carbonis sp. nov., a carboxydotrophic hydrogenogen in the genus of Sporomusa isolated from a charcoal burning pile.</title>
        <authorList>
            <person name="Boeer T."/>
            <person name="Rosenbaum F."/>
            <person name="Eysell L."/>
            <person name="Mueller V."/>
            <person name="Daniel R."/>
            <person name="Poehlein A."/>
        </authorList>
    </citation>
    <scope>NUCLEOTIDE SEQUENCE [LARGE SCALE GENOMIC DNA]</scope>
    <source>
        <strain evidence="1">DSM 10669</strain>
    </source>
</reference>
<organism evidence="1 2">
    <name type="scientific">Sporomusa silvacetica DSM 10669</name>
    <dbReference type="NCBI Taxonomy" id="1123289"/>
    <lineage>
        <taxon>Bacteria</taxon>
        <taxon>Bacillati</taxon>
        <taxon>Bacillota</taxon>
        <taxon>Negativicutes</taxon>
        <taxon>Selenomonadales</taxon>
        <taxon>Sporomusaceae</taxon>
        <taxon>Sporomusa</taxon>
    </lineage>
</organism>
<dbReference type="Proteomes" id="UP000216752">
    <property type="component" value="Chromosome"/>
</dbReference>
<name>A0ABZ3IFZ3_9FIRM</name>
<evidence type="ECO:0000313" key="2">
    <source>
        <dbReference type="Proteomes" id="UP000216752"/>
    </source>
</evidence>